<organism evidence="1 2">
    <name type="scientific">Yersinia intermedia</name>
    <dbReference type="NCBI Taxonomy" id="631"/>
    <lineage>
        <taxon>Bacteria</taxon>
        <taxon>Pseudomonadati</taxon>
        <taxon>Pseudomonadota</taxon>
        <taxon>Gammaproteobacteria</taxon>
        <taxon>Enterobacterales</taxon>
        <taxon>Yersiniaceae</taxon>
        <taxon>Yersinia</taxon>
    </lineage>
</organism>
<dbReference type="RefSeq" id="WP_050882820.1">
    <property type="nucleotide sequence ID" value="NZ_CBCPKE010000009.1"/>
</dbReference>
<comment type="caution">
    <text evidence="1">The sequence shown here is derived from an EMBL/GenBank/DDBJ whole genome shotgun (WGS) entry which is preliminary data.</text>
</comment>
<evidence type="ECO:0000313" key="1">
    <source>
        <dbReference type="EMBL" id="OVZ79854.1"/>
    </source>
</evidence>
<accession>A0A208ZHA7</accession>
<name>A0A208ZHA7_YERIN</name>
<dbReference type="EMBL" id="NHOI01000048">
    <property type="protein sequence ID" value="OVZ79854.1"/>
    <property type="molecule type" value="Genomic_DNA"/>
</dbReference>
<dbReference type="AlphaFoldDB" id="A0A208ZHA7"/>
<evidence type="ECO:0000313" key="2">
    <source>
        <dbReference type="Proteomes" id="UP000196440"/>
    </source>
</evidence>
<proteinExistence type="predicted"/>
<sequence>MLKLSEEQCASASKMEDEAFVQDTARRLKQKFPVINEPDEIFNTRLKFALDYANSILLQEKNVRRDFLMLEAFYPSFYQKPDVDKWLRTPNGYSTDQRLEDFKHLMINRERRGL</sequence>
<gene>
    <name evidence="1" type="ORF">CBW57_23190</name>
</gene>
<reference evidence="1 2" key="1">
    <citation type="submission" date="2017-05" db="EMBL/GenBank/DDBJ databases">
        <title>Whole genome sequencing of Yersinia kristensenii.</title>
        <authorList>
            <person name="Campioni F."/>
        </authorList>
    </citation>
    <scope>NUCLEOTIDE SEQUENCE [LARGE SCALE GENOMIC DNA]</scope>
    <source>
        <strain evidence="1 2">CFSAN060536</strain>
    </source>
</reference>
<protein>
    <submittedName>
        <fullName evidence="1">Uncharacterized protein</fullName>
    </submittedName>
</protein>
<dbReference type="Proteomes" id="UP000196440">
    <property type="component" value="Unassembled WGS sequence"/>
</dbReference>